<dbReference type="PANTHER" id="PTHR43520">
    <property type="entry name" value="ATP7, ISOFORM B"/>
    <property type="match status" value="1"/>
</dbReference>
<dbReference type="InterPro" id="IPR036412">
    <property type="entry name" value="HAD-like_sf"/>
</dbReference>
<protein>
    <recommendedName>
        <fullName evidence="16">P-type Cu(2+) transporter</fullName>
        <ecNumber evidence="16">7.2.2.9</ecNumber>
    </recommendedName>
</protein>
<keyword evidence="12 18" id="KW-1133">Transmembrane helix</keyword>
<dbReference type="SUPFAM" id="SSF55008">
    <property type="entry name" value="HMA, heavy metal-associated domain"/>
    <property type="match status" value="2"/>
</dbReference>
<dbReference type="InterPro" id="IPR018303">
    <property type="entry name" value="ATPase_P-typ_P_site"/>
</dbReference>
<dbReference type="PRINTS" id="PR00943">
    <property type="entry name" value="CUATPASE"/>
</dbReference>
<keyword evidence="3" id="KW-0813">Transport</keyword>
<comment type="subcellular location">
    <subcellularLocation>
        <location evidence="18">Cell membrane</location>
    </subcellularLocation>
    <subcellularLocation>
        <location evidence="1">Endomembrane system</location>
        <topology evidence="1">Multi-pass membrane protein</topology>
    </subcellularLocation>
</comment>
<evidence type="ECO:0000256" key="2">
    <source>
        <dbReference type="ARBA" id="ARBA00006024"/>
    </source>
</evidence>
<evidence type="ECO:0000256" key="17">
    <source>
        <dbReference type="ARBA" id="ARBA00047424"/>
    </source>
</evidence>
<dbReference type="PROSITE" id="PS01047">
    <property type="entry name" value="HMA_1"/>
    <property type="match status" value="2"/>
</dbReference>
<keyword evidence="6" id="KW-0677">Repeat</keyword>
<dbReference type="InterPro" id="IPR001757">
    <property type="entry name" value="P_typ_ATPase"/>
</dbReference>
<dbReference type="FunFam" id="3.30.70.100:FF:000005">
    <property type="entry name" value="Copper-exporting P-type ATPase A"/>
    <property type="match status" value="1"/>
</dbReference>
<evidence type="ECO:0000256" key="4">
    <source>
        <dbReference type="ARBA" id="ARBA00022692"/>
    </source>
</evidence>
<dbReference type="NCBIfam" id="TIGR01525">
    <property type="entry name" value="ATPase-IB_hvy"/>
    <property type="match status" value="1"/>
</dbReference>
<dbReference type="AlphaFoldDB" id="A0A1T4V9B9"/>
<sequence length="816" mass="87386">MEKSYQIKGMSCAACASKVEKAVGSIHGVSKASVNLMKNTCLVEFDDALVTDENVIAAVDAAGYEALISKQGNLFLDDETELKQTRIRLYISLALTFFIMLLSMGHMFSLNLIHNAFFNGSLQGAMALIVAILQKQYFISALKALKHGGFNMDSLVSTGAAASFIYSVFSLLNVDLSATHEVLGSTHPVFFEGAAGILTFVAIGKYIENRAKHRTSSAVSALYDLAPKSVSVKREGGVVQILLDSVAIGDTVVLKAGDKIGIDGIVISGSAHVDESALSGESRPVKKETGSEVKSATFVLDGYIEVEVLKVGEETTLSKIIKMVENTAQTKVPIARIADVAASYFVPAIFALSALTFIVWYFIIGSEFSLSLTFAISVLVVSCPCALGLATPVAIMAGTGRAAREGIIFKSPEALEILGRADVIAFDKTGTLTTGSVSVVAKESLDENVPLNIAYLYAASIEGKSSHPIARAFYSPSAALIEVEDYCFEKGLGVSGSIGGKKYYVGNEKLLSKLGISLTADVVYQIESYVNGGSSVVYLADESHAVAYFVLSDPLKKDSYSLISDFKKSQIKTMMLTGDAENTAEQIATKLGISDYSSRLLPEDKLNIIKELQNQGKKVIMVGDGINDSASLSQADVGVGLKGSMDIALSSCDVILLKERLTDIYNAFLISRATMRNIRQNLFWAIIYNVLTIPVACGVFYPAFKITLPPMLCSILMGISSVCVVTNALRLTVLKIDSQKIQKESILMKKTICIEGMMCNHCTSSVKKSLEALPNVSDVEVSLEDKCATLNTNDETSDALLKAAVESAGFKVTDIK</sequence>
<evidence type="ECO:0000256" key="15">
    <source>
        <dbReference type="ARBA" id="ARBA00023136"/>
    </source>
</evidence>
<evidence type="ECO:0000256" key="18">
    <source>
        <dbReference type="RuleBase" id="RU362081"/>
    </source>
</evidence>
<dbReference type="GO" id="GO:0043682">
    <property type="term" value="F:P-type divalent copper transporter activity"/>
    <property type="evidence" value="ECO:0007669"/>
    <property type="project" value="UniProtKB-EC"/>
</dbReference>
<reference evidence="21" key="1">
    <citation type="submission" date="2017-02" db="EMBL/GenBank/DDBJ databases">
        <authorList>
            <person name="Varghese N."/>
            <person name="Submissions S."/>
        </authorList>
    </citation>
    <scope>NUCLEOTIDE SEQUENCE [LARGE SCALE GENOMIC DNA]</scope>
    <source>
        <strain evidence="21">DSM 3072</strain>
    </source>
</reference>
<dbReference type="Gene3D" id="2.70.150.10">
    <property type="entry name" value="Calcium-transporting ATPase, cytoplasmic transduction domain A"/>
    <property type="match status" value="1"/>
</dbReference>
<keyword evidence="21" id="KW-1185">Reference proteome</keyword>
<keyword evidence="9 18" id="KW-0067">ATP-binding</keyword>
<keyword evidence="8" id="KW-0187">Copper transport</keyword>
<accession>A0A1T4V9B9</accession>
<dbReference type="EC" id="7.2.2.9" evidence="16"/>
<dbReference type="InterPro" id="IPR044492">
    <property type="entry name" value="P_typ_ATPase_HD_dom"/>
</dbReference>
<evidence type="ECO:0000256" key="3">
    <source>
        <dbReference type="ARBA" id="ARBA00022448"/>
    </source>
</evidence>
<gene>
    <name evidence="20" type="ORF">SAMN02745213_01096</name>
</gene>
<dbReference type="InterPro" id="IPR023298">
    <property type="entry name" value="ATPase_P-typ_TM_dom_sf"/>
</dbReference>
<dbReference type="InterPro" id="IPR027256">
    <property type="entry name" value="P-typ_ATPase_IB"/>
</dbReference>
<evidence type="ECO:0000256" key="9">
    <source>
        <dbReference type="ARBA" id="ARBA00022840"/>
    </source>
</evidence>
<evidence type="ECO:0000259" key="19">
    <source>
        <dbReference type="PROSITE" id="PS50846"/>
    </source>
</evidence>
<evidence type="ECO:0000256" key="5">
    <source>
        <dbReference type="ARBA" id="ARBA00022723"/>
    </source>
</evidence>
<dbReference type="CDD" id="cd02094">
    <property type="entry name" value="P-type_ATPase_Cu-like"/>
    <property type="match status" value="1"/>
</dbReference>
<dbReference type="InterPro" id="IPR036163">
    <property type="entry name" value="HMA_dom_sf"/>
</dbReference>
<dbReference type="SFLD" id="SFLDF00027">
    <property type="entry name" value="p-type_atpase"/>
    <property type="match status" value="1"/>
</dbReference>
<feature type="transmembrane region" description="Helical" evidence="18">
    <location>
        <begin position="341"/>
        <end position="364"/>
    </location>
</feature>
<keyword evidence="11" id="KW-1278">Translocase</keyword>
<feature type="transmembrane region" description="Helical" evidence="18">
    <location>
        <begin position="154"/>
        <end position="174"/>
    </location>
</feature>
<dbReference type="NCBIfam" id="TIGR01494">
    <property type="entry name" value="ATPase_P-type"/>
    <property type="match status" value="1"/>
</dbReference>
<name>A0A1T4V9B9_9GAMM</name>
<keyword evidence="13" id="KW-0186">Copper</keyword>
<dbReference type="NCBIfam" id="TIGR01511">
    <property type="entry name" value="ATPase-IB1_Cu"/>
    <property type="match status" value="1"/>
</dbReference>
<comment type="similarity">
    <text evidence="2 18">Belongs to the cation transport ATPase (P-type) (TC 3.A.3) family. Type IB subfamily.</text>
</comment>
<dbReference type="GO" id="GO:0005507">
    <property type="term" value="F:copper ion binding"/>
    <property type="evidence" value="ECO:0007669"/>
    <property type="project" value="InterPro"/>
</dbReference>
<dbReference type="PROSITE" id="PS50846">
    <property type="entry name" value="HMA_2"/>
    <property type="match status" value="2"/>
</dbReference>
<evidence type="ECO:0000256" key="6">
    <source>
        <dbReference type="ARBA" id="ARBA00022737"/>
    </source>
</evidence>
<dbReference type="NCBIfam" id="TIGR00003">
    <property type="entry name" value="copper ion binding protein"/>
    <property type="match status" value="2"/>
</dbReference>
<evidence type="ECO:0000256" key="14">
    <source>
        <dbReference type="ARBA" id="ARBA00023065"/>
    </source>
</evidence>
<feature type="transmembrane region" description="Helical" evidence="18">
    <location>
        <begin position="682"/>
        <end position="703"/>
    </location>
</feature>
<dbReference type="PROSITE" id="PS01229">
    <property type="entry name" value="COF_2"/>
    <property type="match status" value="1"/>
</dbReference>
<keyword evidence="7 18" id="KW-0547">Nucleotide-binding</keyword>
<dbReference type="Pfam" id="PF00403">
    <property type="entry name" value="HMA"/>
    <property type="match status" value="2"/>
</dbReference>
<dbReference type="PROSITE" id="PS00154">
    <property type="entry name" value="ATPASE_E1_E2"/>
    <property type="match status" value="1"/>
</dbReference>
<dbReference type="Proteomes" id="UP000242432">
    <property type="component" value="Unassembled WGS sequence"/>
</dbReference>
<keyword evidence="5 18" id="KW-0479">Metal-binding</keyword>
<dbReference type="InterPro" id="IPR023214">
    <property type="entry name" value="HAD_sf"/>
</dbReference>
<evidence type="ECO:0000256" key="16">
    <source>
        <dbReference type="ARBA" id="ARBA00038904"/>
    </source>
</evidence>
<dbReference type="EMBL" id="FUXX01000015">
    <property type="protein sequence ID" value="SKA61555.1"/>
    <property type="molecule type" value="Genomic_DNA"/>
</dbReference>
<feature type="transmembrane region" description="Helical" evidence="18">
    <location>
        <begin position="189"/>
        <end position="207"/>
    </location>
</feature>
<dbReference type="RefSeq" id="WP_078928599.1">
    <property type="nucleotide sequence ID" value="NZ_FUXX01000015.1"/>
</dbReference>
<dbReference type="FunFam" id="2.70.150.10:FF:000002">
    <property type="entry name" value="Copper-transporting ATPase 1, putative"/>
    <property type="match status" value="1"/>
</dbReference>
<organism evidence="20 21">
    <name type="scientific">Succinivibrio dextrinosolvens DSM 3072</name>
    <dbReference type="NCBI Taxonomy" id="1123324"/>
    <lineage>
        <taxon>Bacteria</taxon>
        <taxon>Pseudomonadati</taxon>
        <taxon>Pseudomonadota</taxon>
        <taxon>Gammaproteobacteria</taxon>
        <taxon>Aeromonadales</taxon>
        <taxon>Succinivibrionaceae</taxon>
        <taxon>Succinivibrio</taxon>
    </lineage>
</organism>
<dbReference type="InterPro" id="IPR059000">
    <property type="entry name" value="ATPase_P-type_domA"/>
</dbReference>
<dbReference type="InterPro" id="IPR017969">
    <property type="entry name" value="Heavy-metal-associated_CS"/>
</dbReference>
<dbReference type="InterPro" id="IPR008250">
    <property type="entry name" value="ATPase_P-typ_transduc_dom_A_sf"/>
</dbReference>
<dbReference type="SUPFAM" id="SSF56784">
    <property type="entry name" value="HAD-like"/>
    <property type="match status" value="1"/>
</dbReference>
<feature type="transmembrane region" description="Helical" evidence="18">
    <location>
        <begin position="89"/>
        <end position="110"/>
    </location>
</feature>
<evidence type="ECO:0000313" key="21">
    <source>
        <dbReference type="Proteomes" id="UP000242432"/>
    </source>
</evidence>
<dbReference type="SUPFAM" id="SSF81653">
    <property type="entry name" value="Calcium ATPase, transduction domain A"/>
    <property type="match status" value="1"/>
</dbReference>
<dbReference type="InterPro" id="IPR006121">
    <property type="entry name" value="HMA_dom"/>
</dbReference>
<comment type="catalytic activity">
    <reaction evidence="17">
        <text>Cu(2+)(in) + ATP + H2O = Cu(2+)(out) + ADP + phosphate + H(+)</text>
        <dbReference type="Rhea" id="RHEA:10376"/>
        <dbReference type="ChEBI" id="CHEBI:15377"/>
        <dbReference type="ChEBI" id="CHEBI:15378"/>
        <dbReference type="ChEBI" id="CHEBI:29036"/>
        <dbReference type="ChEBI" id="CHEBI:30616"/>
        <dbReference type="ChEBI" id="CHEBI:43474"/>
        <dbReference type="ChEBI" id="CHEBI:456216"/>
        <dbReference type="EC" id="7.2.2.9"/>
    </reaction>
</comment>
<dbReference type="InterPro" id="IPR006122">
    <property type="entry name" value="HMA_Cu_ion-bd"/>
</dbReference>
<proteinExistence type="inferred from homology"/>
<dbReference type="CDD" id="cd00371">
    <property type="entry name" value="HMA"/>
    <property type="match status" value="2"/>
</dbReference>
<keyword evidence="10" id="KW-0460">Magnesium</keyword>
<dbReference type="Pfam" id="PF00702">
    <property type="entry name" value="Hydrolase"/>
    <property type="match status" value="1"/>
</dbReference>
<dbReference type="SUPFAM" id="SSF81665">
    <property type="entry name" value="Calcium ATPase, transmembrane domain M"/>
    <property type="match status" value="1"/>
</dbReference>
<keyword evidence="4 18" id="KW-0812">Transmembrane</keyword>
<dbReference type="GO" id="GO:0055070">
    <property type="term" value="P:copper ion homeostasis"/>
    <property type="evidence" value="ECO:0007669"/>
    <property type="project" value="TreeGrafter"/>
</dbReference>
<keyword evidence="15 18" id="KW-0472">Membrane</keyword>
<feature type="domain" description="HMA" evidence="19">
    <location>
        <begin position="748"/>
        <end position="813"/>
    </location>
</feature>
<keyword evidence="18" id="KW-1003">Cell membrane</keyword>
<dbReference type="Gene3D" id="3.40.1110.10">
    <property type="entry name" value="Calcium-transporting ATPase, cytoplasmic domain N"/>
    <property type="match status" value="1"/>
</dbReference>
<evidence type="ECO:0000256" key="13">
    <source>
        <dbReference type="ARBA" id="ARBA00023008"/>
    </source>
</evidence>
<dbReference type="SFLD" id="SFLDG00002">
    <property type="entry name" value="C1.7:_P-type_atpase_like"/>
    <property type="match status" value="1"/>
</dbReference>
<dbReference type="PANTHER" id="PTHR43520:SF8">
    <property type="entry name" value="P-TYPE CU(+) TRANSPORTER"/>
    <property type="match status" value="1"/>
</dbReference>
<dbReference type="SFLD" id="SFLDS00003">
    <property type="entry name" value="Haloacid_Dehalogenase"/>
    <property type="match status" value="1"/>
</dbReference>
<dbReference type="GO" id="GO:0005886">
    <property type="term" value="C:plasma membrane"/>
    <property type="evidence" value="ECO:0007669"/>
    <property type="project" value="UniProtKB-SubCell"/>
</dbReference>
<evidence type="ECO:0000256" key="12">
    <source>
        <dbReference type="ARBA" id="ARBA00022989"/>
    </source>
</evidence>
<dbReference type="PRINTS" id="PR00119">
    <property type="entry name" value="CATATPASE"/>
</dbReference>
<dbReference type="GO" id="GO:0016887">
    <property type="term" value="F:ATP hydrolysis activity"/>
    <property type="evidence" value="ECO:0007669"/>
    <property type="project" value="InterPro"/>
</dbReference>
<dbReference type="Gene3D" id="3.30.70.100">
    <property type="match status" value="2"/>
</dbReference>
<dbReference type="Gene3D" id="3.40.50.1000">
    <property type="entry name" value="HAD superfamily/HAD-like"/>
    <property type="match status" value="1"/>
</dbReference>
<dbReference type="InterPro" id="IPR023299">
    <property type="entry name" value="ATPase_P-typ_cyto_dom_N"/>
</dbReference>
<feature type="transmembrane region" description="Helical" evidence="18">
    <location>
        <begin position="370"/>
        <end position="395"/>
    </location>
</feature>
<dbReference type="GO" id="GO:0012505">
    <property type="term" value="C:endomembrane system"/>
    <property type="evidence" value="ECO:0007669"/>
    <property type="project" value="UniProtKB-SubCell"/>
</dbReference>
<dbReference type="GO" id="GO:0005524">
    <property type="term" value="F:ATP binding"/>
    <property type="evidence" value="ECO:0007669"/>
    <property type="project" value="UniProtKB-UniRule"/>
</dbReference>
<feature type="transmembrane region" description="Helical" evidence="18">
    <location>
        <begin position="116"/>
        <end position="133"/>
    </location>
</feature>
<feature type="domain" description="HMA" evidence="19">
    <location>
        <begin position="1"/>
        <end position="67"/>
    </location>
</feature>
<evidence type="ECO:0000256" key="10">
    <source>
        <dbReference type="ARBA" id="ARBA00022842"/>
    </source>
</evidence>
<evidence type="ECO:0000256" key="11">
    <source>
        <dbReference type="ARBA" id="ARBA00022967"/>
    </source>
</evidence>
<evidence type="ECO:0000256" key="1">
    <source>
        <dbReference type="ARBA" id="ARBA00004127"/>
    </source>
</evidence>
<dbReference type="Pfam" id="PF00122">
    <property type="entry name" value="E1-E2_ATPase"/>
    <property type="match status" value="1"/>
</dbReference>
<evidence type="ECO:0000256" key="8">
    <source>
        <dbReference type="ARBA" id="ARBA00022796"/>
    </source>
</evidence>
<evidence type="ECO:0000256" key="7">
    <source>
        <dbReference type="ARBA" id="ARBA00022741"/>
    </source>
</evidence>
<keyword evidence="14" id="KW-0406">Ion transport</keyword>
<feature type="transmembrane region" description="Helical" evidence="18">
    <location>
        <begin position="715"/>
        <end position="733"/>
    </location>
</feature>
<dbReference type="STRING" id="83771.SAMN02910357_02573"/>
<evidence type="ECO:0000313" key="20">
    <source>
        <dbReference type="EMBL" id="SKA61555.1"/>
    </source>
</evidence>